<protein>
    <recommendedName>
        <fullName evidence="9">Transcription factor domain-containing protein</fullName>
    </recommendedName>
</protein>
<evidence type="ECO:0000256" key="2">
    <source>
        <dbReference type="ARBA" id="ARBA00023015"/>
    </source>
</evidence>
<evidence type="ECO:0000256" key="3">
    <source>
        <dbReference type="ARBA" id="ARBA00023125"/>
    </source>
</evidence>
<accession>A0AAN7BMK7</accession>
<dbReference type="PANTHER" id="PTHR31845:SF32">
    <property type="entry name" value="MISCELLANEOUS ZN(II)2CYS6 TRANSCRIPTION FACTOR (EUROFUNG)-RELATED"/>
    <property type="match status" value="1"/>
</dbReference>
<keyword evidence="8" id="KW-1185">Reference proteome</keyword>
<evidence type="ECO:0000313" key="7">
    <source>
        <dbReference type="EMBL" id="KAK4225743.1"/>
    </source>
</evidence>
<comment type="caution">
    <text evidence="7">The sequence shown here is derived from an EMBL/GenBank/DDBJ whole genome shotgun (WGS) entry which is preliminary data.</text>
</comment>
<keyword evidence="2" id="KW-0805">Transcription regulation</keyword>
<organism evidence="7 8">
    <name type="scientific">Podospora fimiseda</name>
    <dbReference type="NCBI Taxonomy" id="252190"/>
    <lineage>
        <taxon>Eukaryota</taxon>
        <taxon>Fungi</taxon>
        <taxon>Dikarya</taxon>
        <taxon>Ascomycota</taxon>
        <taxon>Pezizomycotina</taxon>
        <taxon>Sordariomycetes</taxon>
        <taxon>Sordariomycetidae</taxon>
        <taxon>Sordariales</taxon>
        <taxon>Podosporaceae</taxon>
        <taxon>Podospora</taxon>
    </lineage>
</organism>
<gene>
    <name evidence="7" type="ORF">QBC38DRAFT_253086</name>
</gene>
<dbReference type="GO" id="GO:0000976">
    <property type="term" value="F:transcription cis-regulatory region binding"/>
    <property type="evidence" value="ECO:0007669"/>
    <property type="project" value="TreeGrafter"/>
</dbReference>
<evidence type="ECO:0000256" key="5">
    <source>
        <dbReference type="ARBA" id="ARBA00023242"/>
    </source>
</evidence>
<dbReference type="Proteomes" id="UP001301958">
    <property type="component" value="Unassembled WGS sequence"/>
</dbReference>
<proteinExistence type="predicted"/>
<dbReference type="InterPro" id="IPR051089">
    <property type="entry name" value="prtT"/>
</dbReference>
<evidence type="ECO:0008006" key="9">
    <source>
        <dbReference type="Google" id="ProtNLM"/>
    </source>
</evidence>
<sequence>MEKEDDGNSDTISTGGGMPAPYGRACTNCAKAKCRCIYRTTGTGCERLNGRDGSTRDSGKSCHRLKKECVPSVSVRKRNGKRAHVSRAAQLEAKIEDLVTLLQRQAAPGASDLRVSSPAEPPAGTSIPSATPTLSGGHSTTSQSGDSPPRAPPAPVVVLTRQMPECTGLVAQAGTLLGEVFPPDDHPRHHAVPQMAPPSTYSASLPPCNYIPNPLEAAESLVTFRKYMLIFLPFLHLPPSVTEDRLREMYPFLWFCIMTVTCKNADNRVMMSEAVKKFIAQKMVVDHEKNLDLLLALLVILGWSHHYVRKERPILCVMASLAKSLVFDLGLNKIPCEPYIAYCLRTPFNPAPREKTQDERRAVLACFLVTSQVSHSLKRLDALNWTPHMDECLLQLSQRREWEGDDLLVAQVKVQLIVEQLNRFTAQSPDNTPPYYYVSALHTQLQTIKAQLPHHLQTNDTLLSIISYTELAIHEITFTKPRGMPNTVIPDMQRYEAMESCLSALKSWFTRHFSIPSYVYVGMTFTYWCNLAHCLLALYRLSVLEDPAWDRRAVRNKIDLIQICERLKIGFEEIATKTMRDSGPTVEEDGFCMFSKMLTRVGDAWSAELNAINGNSMPNGGNHHGGSMPVQDPYMNGPAVDPQHAAVLMNIPLLQFDDSETWMAGLFDINWVVDP</sequence>
<feature type="compositionally biased region" description="Polar residues" evidence="6">
    <location>
        <begin position="126"/>
        <end position="146"/>
    </location>
</feature>
<dbReference type="GO" id="GO:0005634">
    <property type="term" value="C:nucleus"/>
    <property type="evidence" value="ECO:0007669"/>
    <property type="project" value="UniProtKB-SubCell"/>
</dbReference>
<dbReference type="AlphaFoldDB" id="A0AAN7BMK7"/>
<keyword evidence="5" id="KW-0539">Nucleus</keyword>
<reference evidence="7" key="1">
    <citation type="journal article" date="2023" name="Mol. Phylogenet. Evol.">
        <title>Genome-scale phylogeny and comparative genomics of the fungal order Sordariales.</title>
        <authorList>
            <person name="Hensen N."/>
            <person name="Bonometti L."/>
            <person name="Westerberg I."/>
            <person name="Brannstrom I.O."/>
            <person name="Guillou S."/>
            <person name="Cros-Aarteil S."/>
            <person name="Calhoun S."/>
            <person name="Haridas S."/>
            <person name="Kuo A."/>
            <person name="Mondo S."/>
            <person name="Pangilinan J."/>
            <person name="Riley R."/>
            <person name="LaButti K."/>
            <person name="Andreopoulos B."/>
            <person name="Lipzen A."/>
            <person name="Chen C."/>
            <person name="Yan M."/>
            <person name="Daum C."/>
            <person name="Ng V."/>
            <person name="Clum A."/>
            <person name="Steindorff A."/>
            <person name="Ohm R.A."/>
            <person name="Martin F."/>
            <person name="Silar P."/>
            <person name="Natvig D.O."/>
            <person name="Lalanne C."/>
            <person name="Gautier V."/>
            <person name="Ament-Velasquez S.L."/>
            <person name="Kruys A."/>
            <person name="Hutchinson M.I."/>
            <person name="Powell A.J."/>
            <person name="Barry K."/>
            <person name="Miller A.N."/>
            <person name="Grigoriev I.V."/>
            <person name="Debuchy R."/>
            <person name="Gladieux P."/>
            <person name="Hiltunen Thoren M."/>
            <person name="Johannesson H."/>
        </authorList>
    </citation>
    <scope>NUCLEOTIDE SEQUENCE</scope>
    <source>
        <strain evidence="7">CBS 990.96</strain>
    </source>
</reference>
<keyword evidence="4" id="KW-0804">Transcription</keyword>
<evidence type="ECO:0000256" key="4">
    <source>
        <dbReference type="ARBA" id="ARBA00023163"/>
    </source>
</evidence>
<evidence type="ECO:0000256" key="1">
    <source>
        <dbReference type="ARBA" id="ARBA00004123"/>
    </source>
</evidence>
<reference evidence="7" key="2">
    <citation type="submission" date="2023-05" db="EMBL/GenBank/DDBJ databases">
        <authorList>
            <consortium name="Lawrence Berkeley National Laboratory"/>
            <person name="Steindorff A."/>
            <person name="Hensen N."/>
            <person name="Bonometti L."/>
            <person name="Westerberg I."/>
            <person name="Brannstrom I.O."/>
            <person name="Guillou S."/>
            <person name="Cros-Aarteil S."/>
            <person name="Calhoun S."/>
            <person name="Haridas S."/>
            <person name="Kuo A."/>
            <person name="Mondo S."/>
            <person name="Pangilinan J."/>
            <person name="Riley R."/>
            <person name="Labutti K."/>
            <person name="Andreopoulos B."/>
            <person name="Lipzen A."/>
            <person name="Chen C."/>
            <person name="Yanf M."/>
            <person name="Daum C."/>
            <person name="Ng V."/>
            <person name="Clum A."/>
            <person name="Ohm R."/>
            <person name="Martin F."/>
            <person name="Silar P."/>
            <person name="Natvig D."/>
            <person name="Lalanne C."/>
            <person name="Gautier V."/>
            <person name="Ament-Velasquez S.L."/>
            <person name="Kruys A."/>
            <person name="Hutchinson M.I."/>
            <person name="Powell A.J."/>
            <person name="Barry K."/>
            <person name="Miller A.N."/>
            <person name="Grigoriev I.V."/>
            <person name="Debuchy R."/>
            <person name="Gladieux P."/>
            <person name="Thoren M.H."/>
            <person name="Johannesson H."/>
        </authorList>
    </citation>
    <scope>NUCLEOTIDE SEQUENCE</scope>
    <source>
        <strain evidence="7">CBS 990.96</strain>
    </source>
</reference>
<comment type="subcellular location">
    <subcellularLocation>
        <location evidence="1">Nucleus</location>
    </subcellularLocation>
</comment>
<dbReference type="GO" id="GO:0000981">
    <property type="term" value="F:DNA-binding transcription factor activity, RNA polymerase II-specific"/>
    <property type="evidence" value="ECO:0007669"/>
    <property type="project" value="TreeGrafter"/>
</dbReference>
<dbReference type="CDD" id="cd12148">
    <property type="entry name" value="fungal_TF_MHR"/>
    <property type="match status" value="1"/>
</dbReference>
<evidence type="ECO:0000313" key="8">
    <source>
        <dbReference type="Proteomes" id="UP001301958"/>
    </source>
</evidence>
<keyword evidence="3" id="KW-0238">DNA-binding</keyword>
<name>A0AAN7BMK7_9PEZI</name>
<feature type="region of interest" description="Disordered" evidence="6">
    <location>
        <begin position="108"/>
        <end position="155"/>
    </location>
</feature>
<dbReference type="EMBL" id="MU865360">
    <property type="protein sequence ID" value="KAK4225743.1"/>
    <property type="molecule type" value="Genomic_DNA"/>
</dbReference>
<evidence type="ECO:0000256" key="6">
    <source>
        <dbReference type="SAM" id="MobiDB-lite"/>
    </source>
</evidence>
<dbReference type="PANTHER" id="PTHR31845">
    <property type="entry name" value="FINGER DOMAIN PROTEIN, PUTATIVE-RELATED"/>
    <property type="match status" value="1"/>
</dbReference>